<keyword evidence="3" id="KW-1185">Reference proteome</keyword>
<gene>
    <name evidence="2" type="ORF">E5S67_04805</name>
</gene>
<dbReference type="EMBL" id="SRRZ01000110">
    <property type="protein sequence ID" value="NQE37038.1"/>
    <property type="molecule type" value="Genomic_DNA"/>
</dbReference>
<evidence type="ECO:0000256" key="1">
    <source>
        <dbReference type="SAM" id="MobiDB-lite"/>
    </source>
</evidence>
<reference evidence="2 3" key="1">
    <citation type="journal article" date="2020" name="Sci. Rep.">
        <title>A novel cyanobacterial geosmin producer, revising GeoA distribution and dispersion patterns in Bacteria.</title>
        <authorList>
            <person name="Churro C."/>
            <person name="Semedo-Aguiar A.P."/>
            <person name="Silva A.D."/>
            <person name="Pereira-Leal J.B."/>
            <person name="Leite R.B."/>
        </authorList>
    </citation>
    <scope>NUCLEOTIDE SEQUENCE [LARGE SCALE GENOMIC DNA]</scope>
    <source>
        <strain evidence="2 3">IPMA8</strain>
    </source>
</reference>
<protein>
    <recommendedName>
        <fullName evidence="4">Transposase</fullName>
    </recommendedName>
</protein>
<feature type="region of interest" description="Disordered" evidence="1">
    <location>
        <begin position="59"/>
        <end position="121"/>
    </location>
</feature>
<dbReference type="Gene3D" id="1.10.10.60">
    <property type="entry name" value="Homeodomain-like"/>
    <property type="match status" value="1"/>
</dbReference>
<feature type="compositionally biased region" description="Polar residues" evidence="1">
    <location>
        <begin position="98"/>
        <end position="107"/>
    </location>
</feature>
<proteinExistence type="predicted"/>
<accession>A0ABX2D4E7</accession>
<evidence type="ECO:0008006" key="4">
    <source>
        <dbReference type="Google" id="ProtNLM"/>
    </source>
</evidence>
<dbReference type="RefSeq" id="WP_172190884.1">
    <property type="nucleotide sequence ID" value="NZ_CAWPPK010000014.1"/>
</dbReference>
<dbReference type="Proteomes" id="UP000702425">
    <property type="component" value="Unassembled WGS sequence"/>
</dbReference>
<evidence type="ECO:0000313" key="2">
    <source>
        <dbReference type="EMBL" id="NQE37038.1"/>
    </source>
</evidence>
<feature type="region of interest" description="Disordered" evidence="1">
    <location>
        <begin position="170"/>
        <end position="198"/>
    </location>
</feature>
<comment type="caution">
    <text evidence="2">The sequence shown here is derived from an EMBL/GenBank/DDBJ whole genome shotgun (WGS) entry which is preliminary data.</text>
</comment>
<name>A0ABX2D4E7_9CYAN</name>
<evidence type="ECO:0000313" key="3">
    <source>
        <dbReference type="Proteomes" id="UP000702425"/>
    </source>
</evidence>
<organism evidence="2 3">
    <name type="scientific">Microcoleus asticus IPMA8</name>
    <dbReference type="NCBI Taxonomy" id="2563858"/>
    <lineage>
        <taxon>Bacteria</taxon>
        <taxon>Bacillati</taxon>
        <taxon>Cyanobacteriota</taxon>
        <taxon>Cyanophyceae</taxon>
        <taxon>Oscillatoriophycideae</taxon>
        <taxon>Oscillatoriales</taxon>
        <taxon>Microcoleaceae</taxon>
        <taxon>Microcoleus</taxon>
        <taxon>Microcoleus asticus</taxon>
    </lineage>
</organism>
<sequence>MTPTKLSDSDKRELIRLYRQSNENTITLAKRYGVSSSTVRRIIQGALSEPEYEFLVQQKQKRLSDRTNVSEPTEATTESSADRETDPVGVPLSESVPVPQSASNSRPTIRKRSGSAPEPVAELDFRGTVESDLAVSDLPDAQAANLGDRSHRAVVTGELKAVLPAEGLLADEDFSDFEEDEDEDEDEDDLDDDFDEDLEDEDSLFEGSLLGSISSGESIELRATGLIQVLPLSEASLPKICYLVVDRAAELITRPLKAFGELGQIPAAEIREKTLAVFDNHRVARRFATRNQRVFKIPDSSMLQKAAPYLLAKGITRLLIDGQVYSLEGIKST</sequence>
<feature type="compositionally biased region" description="Polar residues" evidence="1">
    <location>
        <begin position="66"/>
        <end position="79"/>
    </location>
</feature>